<dbReference type="Gene3D" id="3.40.50.300">
    <property type="entry name" value="P-loop containing nucleotide triphosphate hydrolases"/>
    <property type="match status" value="1"/>
</dbReference>
<dbReference type="AlphaFoldDB" id="A0A368NWS5"/>
<dbReference type="OrthoDB" id="7390113at2"/>
<accession>A0A368NWS5</accession>
<dbReference type="Gene3D" id="1.10.8.60">
    <property type="match status" value="1"/>
</dbReference>
<name>A0A368NWS5_AGRVI</name>
<dbReference type="GO" id="GO:0003688">
    <property type="term" value="F:DNA replication origin binding"/>
    <property type="evidence" value="ECO:0007669"/>
    <property type="project" value="TreeGrafter"/>
</dbReference>
<evidence type="ECO:0000313" key="3">
    <source>
        <dbReference type="Proteomes" id="UP000436911"/>
    </source>
</evidence>
<dbReference type="Proteomes" id="UP000436911">
    <property type="component" value="Unassembled WGS sequence"/>
</dbReference>
<gene>
    <name evidence="2" type="ORF">DXT89_02890</name>
</gene>
<dbReference type="RefSeq" id="WP_060715829.1">
    <property type="nucleotide sequence ID" value="NZ_CP055265.1"/>
</dbReference>
<dbReference type="GO" id="GO:0005886">
    <property type="term" value="C:plasma membrane"/>
    <property type="evidence" value="ECO:0007669"/>
    <property type="project" value="TreeGrafter"/>
</dbReference>
<dbReference type="PANTHER" id="PTHR30050:SF5">
    <property type="entry name" value="DNAA REGULATORY INACTIVATOR HDA"/>
    <property type="match status" value="1"/>
</dbReference>
<feature type="region of interest" description="Disordered" evidence="1">
    <location>
        <begin position="1"/>
        <end position="26"/>
    </location>
</feature>
<dbReference type="SUPFAM" id="SSF52540">
    <property type="entry name" value="P-loop containing nucleoside triphosphate hydrolases"/>
    <property type="match status" value="1"/>
</dbReference>
<dbReference type="GeneID" id="60682221"/>
<dbReference type="NCBIfam" id="NF006571">
    <property type="entry name" value="PRK09087.1"/>
    <property type="match status" value="1"/>
</dbReference>
<feature type="compositionally biased region" description="Basic and acidic residues" evidence="1">
    <location>
        <begin position="1"/>
        <end position="18"/>
    </location>
</feature>
<comment type="caution">
    <text evidence="2">The sequence shown here is derived from an EMBL/GenBank/DDBJ whole genome shotgun (WGS) entry which is preliminary data.</text>
</comment>
<dbReference type="GO" id="GO:0006270">
    <property type="term" value="P:DNA replication initiation"/>
    <property type="evidence" value="ECO:0007669"/>
    <property type="project" value="TreeGrafter"/>
</dbReference>
<reference evidence="2 3" key="1">
    <citation type="submission" date="2018-08" db="EMBL/GenBank/DDBJ databases">
        <title>Genome sequencing of Agrobacterium vitis strain ICMP 10754.</title>
        <authorList>
            <person name="Visnovsky S.B."/>
            <person name="Pitman A.R."/>
        </authorList>
    </citation>
    <scope>NUCLEOTIDE SEQUENCE [LARGE SCALE GENOMIC DNA]</scope>
    <source>
        <strain evidence="2 3">ICMP 10754</strain>
    </source>
</reference>
<dbReference type="InterPro" id="IPR027417">
    <property type="entry name" value="P-loop_NTPase"/>
</dbReference>
<protein>
    <recommendedName>
        <fullName evidence="4">Chromosomal replication initiator protein DnaA domain-containing protein</fullName>
    </recommendedName>
</protein>
<evidence type="ECO:0000256" key="1">
    <source>
        <dbReference type="SAM" id="MobiDB-lite"/>
    </source>
</evidence>
<proteinExistence type="predicted"/>
<evidence type="ECO:0008006" key="4">
    <source>
        <dbReference type="Google" id="ProtNLM"/>
    </source>
</evidence>
<dbReference type="PANTHER" id="PTHR30050">
    <property type="entry name" value="CHROMOSOMAL REPLICATION INITIATOR PROTEIN DNAA"/>
    <property type="match status" value="1"/>
</dbReference>
<organism evidence="2 3">
    <name type="scientific">Agrobacterium vitis</name>
    <name type="common">Rhizobium vitis</name>
    <dbReference type="NCBI Taxonomy" id="373"/>
    <lineage>
        <taxon>Bacteria</taxon>
        <taxon>Pseudomonadati</taxon>
        <taxon>Pseudomonadota</taxon>
        <taxon>Alphaproteobacteria</taxon>
        <taxon>Hyphomicrobiales</taxon>
        <taxon>Rhizobiaceae</taxon>
        <taxon>Rhizobium/Agrobacterium group</taxon>
        <taxon>Agrobacterium</taxon>
    </lineage>
</organism>
<sequence length="240" mass="26099">MRDIDKTAARRPAYDGKTGEQLPLALGHRPASGRDDLLVSGRLAAAVSVVDAWPNWPSPVVILSGPEGSGKSHLAEIWRAQSGAVDILPLSGADASMTASKGAVLFEDADRVDFDEVELFHVINSVKQHGTSLLITSRTWPLSWPVKLADLRSRLKAATLVEIGEPDEALLSQVIVKLFADRQLAIDERVVDYIVQRMERSLAAAQTVVEHLDRLALARRVKISRALAAEVLDSAFALDR</sequence>
<dbReference type="EMBL" id="QUSG01000001">
    <property type="protein sequence ID" value="KAA3532305.1"/>
    <property type="molecule type" value="Genomic_DNA"/>
</dbReference>
<evidence type="ECO:0000313" key="2">
    <source>
        <dbReference type="EMBL" id="KAA3532305.1"/>
    </source>
</evidence>